<evidence type="ECO:0000256" key="2">
    <source>
        <dbReference type="ARBA" id="ARBA00022729"/>
    </source>
</evidence>
<dbReference type="CDD" id="cd08023">
    <property type="entry name" value="GH16_laminarinase_like"/>
    <property type="match status" value="1"/>
</dbReference>
<dbReference type="EMBL" id="JBHRZV010000049">
    <property type="protein sequence ID" value="MFC3928493.1"/>
    <property type="molecule type" value="Genomic_DNA"/>
</dbReference>
<dbReference type="SUPFAM" id="SSF49899">
    <property type="entry name" value="Concanavalin A-like lectins/glucanases"/>
    <property type="match status" value="1"/>
</dbReference>
<dbReference type="PANTHER" id="PTHR10963:SF55">
    <property type="entry name" value="GLYCOSIDE HYDROLASE FAMILY 16 PROTEIN"/>
    <property type="match status" value="1"/>
</dbReference>
<dbReference type="RefSeq" id="WP_380427073.1">
    <property type="nucleotide sequence ID" value="NZ_JBHRZV010000049.1"/>
</dbReference>
<reference evidence="5" key="1">
    <citation type="journal article" date="2019" name="Int. J. Syst. Evol. Microbiol.">
        <title>The Global Catalogue of Microorganisms (GCM) 10K type strain sequencing project: providing services to taxonomists for standard genome sequencing and annotation.</title>
        <authorList>
            <consortium name="The Broad Institute Genomics Platform"/>
            <consortium name="The Broad Institute Genome Sequencing Center for Infectious Disease"/>
            <person name="Wu L."/>
            <person name="Ma J."/>
        </authorList>
    </citation>
    <scope>NUCLEOTIDE SEQUENCE [LARGE SCALE GENOMIC DNA]</scope>
    <source>
        <strain evidence="5">CCUG 67170</strain>
    </source>
</reference>
<dbReference type="NCBIfam" id="TIGR01168">
    <property type="entry name" value="YSIRK_signal"/>
    <property type="match status" value="1"/>
</dbReference>
<dbReference type="PANTHER" id="PTHR10963">
    <property type="entry name" value="GLYCOSYL HYDROLASE-RELATED"/>
    <property type="match status" value="1"/>
</dbReference>
<protein>
    <submittedName>
        <fullName evidence="4">Family 16 glycosylhydrolase</fullName>
    </submittedName>
</protein>
<proteinExistence type="inferred from homology"/>
<dbReference type="Pfam" id="PF04650">
    <property type="entry name" value="YSIRK_signal"/>
    <property type="match status" value="1"/>
</dbReference>
<keyword evidence="2" id="KW-0732">Signal</keyword>
<organism evidence="4 5">
    <name type="scientific">Streptococcus caprae</name>
    <dbReference type="NCBI Taxonomy" id="1640501"/>
    <lineage>
        <taxon>Bacteria</taxon>
        <taxon>Bacillati</taxon>
        <taxon>Bacillota</taxon>
        <taxon>Bacilli</taxon>
        <taxon>Lactobacillales</taxon>
        <taxon>Streptococcaceae</taxon>
        <taxon>Streptococcus</taxon>
    </lineage>
</organism>
<dbReference type="InterPro" id="IPR050546">
    <property type="entry name" value="Glycosyl_Hydrlase_16"/>
</dbReference>
<keyword evidence="5" id="KW-1185">Reference proteome</keyword>
<dbReference type="Gene3D" id="2.60.120.200">
    <property type="match status" value="1"/>
</dbReference>
<evidence type="ECO:0000313" key="5">
    <source>
        <dbReference type="Proteomes" id="UP001595807"/>
    </source>
</evidence>
<dbReference type="Proteomes" id="UP001595807">
    <property type="component" value="Unassembled WGS sequence"/>
</dbReference>
<evidence type="ECO:0000256" key="1">
    <source>
        <dbReference type="ARBA" id="ARBA00006865"/>
    </source>
</evidence>
<dbReference type="InterPro" id="IPR005877">
    <property type="entry name" value="YSIRK_signal_dom"/>
</dbReference>
<feature type="domain" description="GH16" evidence="3">
    <location>
        <begin position="298"/>
        <end position="576"/>
    </location>
</feature>
<evidence type="ECO:0000313" key="4">
    <source>
        <dbReference type="EMBL" id="MFC3928493.1"/>
    </source>
</evidence>
<name>A0ABV8CXH3_9STRE</name>
<dbReference type="PROSITE" id="PS51762">
    <property type="entry name" value="GH16_2"/>
    <property type="match status" value="1"/>
</dbReference>
<gene>
    <name evidence="4" type="ORF">ACFORF_07940</name>
</gene>
<comment type="caution">
    <text evidence="4">The sequence shown here is derived from an EMBL/GenBank/DDBJ whole genome shotgun (WGS) entry which is preliminary data.</text>
</comment>
<sequence>MFYKKCLSGKYSIRKFSVGICSVMIGGLFFATSMQVKAEELSTVENNVVVSNLVKETITYDKVEDSLESNFDNLSSTDVLNAAELEVLPDIKEVVTNDQPNLISNTELYEDPIEIREIVKNAQLNDSNRPEELVIEDAVQELNLISNPTFDGGDYASSKPIPIIHRSKNRRDYISSESGNTFYKSKENTTNDFLLFEINTVAGRTYTASADIRLDVADGFSASGAYFDVKSINSDGSQITIPGGKGVNSMSDSIGQWSKQEIKFTAIGNRTHIGLVKWHDNSSDLNTLKTSIKIDNLKVVENTSYEEVWKETFSGERLNDDIWGYELGNIRGNEQQHYSSSTENVYIKDGNLILKVTNRPEEDQYYNRQKHGNNARLVHYNSGSVRTVGKQEFLYGRLEAKMKLPKGQAVFPAFWTLGADFTLDGRIETGQGYGWPSTGEIDIMELTGTATGQGNKIVYGTPHFFYSKGDADKDGNAGSGYSGNLSLSDDFANDFHVFGINWSEDRIEWYVDNVVYNTLVYDNSERSQALKKAFNRPQFIQFNLATGGNWPGTAGKNLSGQKVEIDWVRWLQSDEQKIARDSYYANKPIINGVRNISIVKGEVPNLLDGVTINLPNYNVEYSIDDEYMFVNTGEPGGRNEVRNVVKNSSHASQIADLAPGVYNVYYTSIPKSSDYNGRGEPIHKMTRELSQLVILPTKLNGELGKSLSMVELPTGWQWENPNDIITENGSYGIVFINPNDNIKLDYRRTFKTTVNNSILL</sequence>
<accession>A0ABV8CXH3</accession>
<dbReference type="InterPro" id="IPR013320">
    <property type="entry name" value="ConA-like_dom_sf"/>
</dbReference>
<dbReference type="InterPro" id="IPR000757">
    <property type="entry name" value="Beta-glucanase-like"/>
</dbReference>
<evidence type="ECO:0000259" key="3">
    <source>
        <dbReference type="PROSITE" id="PS51762"/>
    </source>
</evidence>
<dbReference type="Pfam" id="PF00722">
    <property type="entry name" value="Glyco_hydro_16"/>
    <property type="match status" value="1"/>
</dbReference>
<comment type="similarity">
    <text evidence="1">Belongs to the glycosyl hydrolase 16 family.</text>
</comment>